<proteinExistence type="predicted"/>
<sequence length="361" mass="40906">MLSAVTGYFFNPYMNTEETSESSHDSGFSESVGPVGNAAINAGFDIPDELVAQLGTRQVKRSRYLGKRYSYVQKRLQLRNDGSCISEVQSETYRRRSDRTSVRVIHKVLSSGKVVGRRKYRRLENKDDQAASVGRAQSCFTREIVNHQHLSHPRIVPVIKSEERNHGDSAECHIWQPYGGLDLNKADGATPDGMNIHQWMHYLLQAFEGVEYMHQQGFVHRDLKPGNIVVDDEGYSRLIDLGFSEQLDFSFPLHNRSGTSYYRAPEVWRREEQNEASDVYAAGMTVVRALEVCGLMKPQPKERLEKACPVQWNLTKKGIDAGIEYIIPVLQQMTADDPAARPSISKAREMLSDEWGPILID</sequence>
<dbReference type="SMART" id="SM00220">
    <property type="entry name" value="S_TKc"/>
    <property type="match status" value="1"/>
</dbReference>
<evidence type="ECO:0000256" key="2">
    <source>
        <dbReference type="ARBA" id="ARBA00022741"/>
    </source>
</evidence>
<keyword evidence="2" id="KW-0547">Nucleotide-binding</keyword>
<comment type="caution">
    <text evidence="6">The sequence shown here is derived from an EMBL/GenBank/DDBJ whole genome shotgun (WGS) entry which is preliminary data.</text>
</comment>
<dbReference type="RefSeq" id="WP_249698806.1">
    <property type="nucleotide sequence ID" value="NZ_JAMFLX010000007.1"/>
</dbReference>
<dbReference type="PROSITE" id="PS50011">
    <property type="entry name" value="PROTEIN_KINASE_DOM"/>
    <property type="match status" value="1"/>
</dbReference>
<dbReference type="SUPFAM" id="SSF56112">
    <property type="entry name" value="Protein kinase-like (PK-like)"/>
    <property type="match status" value="1"/>
</dbReference>
<dbReference type="Gene3D" id="1.10.510.10">
    <property type="entry name" value="Transferase(Phosphotransferase) domain 1"/>
    <property type="match status" value="1"/>
</dbReference>
<gene>
    <name evidence="6" type="ORF">M3P05_07215</name>
</gene>
<accession>A0ABT0PED2</accession>
<keyword evidence="7" id="KW-1185">Reference proteome</keyword>
<dbReference type="InterPro" id="IPR011009">
    <property type="entry name" value="Kinase-like_dom_sf"/>
</dbReference>
<name>A0ABT0PED2_9GAMM</name>
<protein>
    <submittedName>
        <fullName evidence="6">Protein kinase</fullName>
    </submittedName>
</protein>
<evidence type="ECO:0000259" key="5">
    <source>
        <dbReference type="PROSITE" id="PS50011"/>
    </source>
</evidence>
<dbReference type="PANTHER" id="PTHR43289">
    <property type="entry name" value="MITOGEN-ACTIVATED PROTEIN KINASE KINASE KINASE 20-RELATED"/>
    <property type="match status" value="1"/>
</dbReference>
<keyword evidence="3 6" id="KW-0418">Kinase</keyword>
<organism evidence="6 7">
    <name type="scientific">Parendozoicomonas callyspongiae</name>
    <dbReference type="NCBI Taxonomy" id="2942213"/>
    <lineage>
        <taxon>Bacteria</taxon>
        <taxon>Pseudomonadati</taxon>
        <taxon>Pseudomonadota</taxon>
        <taxon>Gammaproteobacteria</taxon>
        <taxon>Oceanospirillales</taxon>
        <taxon>Endozoicomonadaceae</taxon>
        <taxon>Parendozoicomonas</taxon>
    </lineage>
</organism>
<keyword evidence="4" id="KW-0067">ATP-binding</keyword>
<feature type="domain" description="Protein kinase" evidence="5">
    <location>
        <begin position="59"/>
        <end position="359"/>
    </location>
</feature>
<evidence type="ECO:0000313" key="7">
    <source>
        <dbReference type="Proteomes" id="UP001203338"/>
    </source>
</evidence>
<dbReference type="PROSITE" id="PS00108">
    <property type="entry name" value="PROTEIN_KINASE_ST"/>
    <property type="match status" value="1"/>
</dbReference>
<dbReference type="PANTHER" id="PTHR43289:SF33">
    <property type="entry name" value="SERINE_THREONINE KINASE 31"/>
    <property type="match status" value="1"/>
</dbReference>
<reference evidence="6 7" key="1">
    <citation type="submission" date="2022-05" db="EMBL/GenBank/DDBJ databases">
        <authorList>
            <person name="Park J.-S."/>
        </authorList>
    </citation>
    <scope>NUCLEOTIDE SEQUENCE [LARGE SCALE GENOMIC DNA]</scope>
    <source>
        <strain evidence="6 7">2012CJ34-2</strain>
    </source>
</reference>
<keyword evidence="1" id="KW-0808">Transferase</keyword>
<evidence type="ECO:0000256" key="1">
    <source>
        <dbReference type="ARBA" id="ARBA00022679"/>
    </source>
</evidence>
<dbReference type="CDD" id="cd00180">
    <property type="entry name" value="PKc"/>
    <property type="match status" value="1"/>
</dbReference>
<dbReference type="InterPro" id="IPR000719">
    <property type="entry name" value="Prot_kinase_dom"/>
</dbReference>
<dbReference type="EMBL" id="JAMFLX010000007">
    <property type="protein sequence ID" value="MCL6269727.1"/>
    <property type="molecule type" value="Genomic_DNA"/>
</dbReference>
<evidence type="ECO:0000256" key="3">
    <source>
        <dbReference type="ARBA" id="ARBA00022777"/>
    </source>
</evidence>
<evidence type="ECO:0000313" key="6">
    <source>
        <dbReference type="EMBL" id="MCL6269727.1"/>
    </source>
</evidence>
<dbReference type="InterPro" id="IPR008271">
    <property type="entry name" value="Ser/Thr_kinase_AS"/>
</dbReference>
<evidence type="ECO:0000256" key="4">
    <source>
        <dbReference type="ARBA" id="ARBA00022840"/>
    </source>
</evidence>
<dbReference type="Proteomes" id="UP001203338">
    <property type="component" value="Unassembled WGS sequence"/>
</dbReference>
<dbReference type="GO" id="GO:0016301">
    <property type="term" value="F:kinase activity"/>
    <property type="evidence" value="ECO:0007669"/>
    <property type="project" value="UniProtKB-KW"/>
</dbReference>
<dbReference type="Pfam" id="PF00069">
    <property type="entry name" value="Pkinase"/>
    <property type="match status" value="1"/>
</dbReference>